<dbReference type="Gene3D" id="3.30.420.40">
    <property type="match status" value="2"/>
</dbReference>
<gene>
    <name evidence="2" type="ORF">KUCA_T00003054001</name>
</gene>
<dbReference type="Proteomes" id="UP000019384">
    <property type="component" value="Unassembled WGS sequence"/>
</dbReference>
<dbReference type="Gene3D" id="3.90.640.10">
    <property type="entry name" value="Actin, Chain A, domain 4"/>
    <property type="match status" value="1"/>
</dbReference>
<accession>W6MPL6</accession>
<dbReference type="STRING" id="1382522.W6MPL6"/>
<name>W6MPL6_9ASCO</name>
<evidence type="ECO:0000313" key="3">
    <source>
        <dbReference type="Proteomes" id="UP000019384"/>
    </source>
</evidence>
<reference evidence="2" key="2">
    <citation type="submission" date="2014-02" db="EMBL/GenBank/DDBJ databases">
        <title>Complete DNA sequence of /Kuraishia capsulata/ illustrates novel genomic features among budding yeasts (/Saccharomycotina/).</title>
        <authorList>
            <person name="Morales L."/>
            <person name="Noel B."/>
            <person name="Porcel B."/>
            <person name="Marcet-Houben M."/>
            <person name="Hullo M-F."/>
            <person name="Sacerdot C."/>
            <person name="Tekaia F."/>
            <person name="Leh-Louis V."/>
            <person name="Despons L."/>
            <person name="Khanna V."/>
            <person name="Aury J-M."/>
            <person name="Barbe V."/>
            <person name="Couloux A."/>
            <person name="Labadie K."/>
            <person name="Pelletier E."/>
            <person name="Souciet J-L."/>
            <person name="Boekhout T."/>
            <person name="Gabaldon T."/>
            <person name="Wincker P."/>
            <person name="Dujon B."/>
        </authorList>
    </citation>
    <scope>NUCLEOTIDE SEQUENCE</scope>
    <source>
        <strain evidence="2">CBS 1993</strain>
    </source>
</reference>
<reference evidence="2" key="1">
    <citation type="submission" date="2013-12" db="EMBL/GenBank/DDBJ databases">
        <authorList>
            <person name="Genoscope - CEA"/>
        </authorList>
    </citation>
    <scope>NUCLEOTIDE SEQUENCE</scope>
    <source>
        <strain evidence="2">CBS 1993</strain>
    </source>
</reference>
<keyword evidence="3" id="KW-1185">Reference proteome</keyword>
<dbReference type="HOGENOM" id="CLU_062043_0_0_1"/>
<dbReference type="InterPro" id="IPR043129">
    <property type="entry name" value="ATPase_NBD"/>
</dbReference>
<protein>
    <recommendedName>
        <fullName evidence="4">Actin-related protein 4</fullName>
    </recommendedName>
</protein>
<evidence type="ECO:0008006" key="4">
    <source>
        <dbReference type="Google" id="ProtNLM"/>
    </source>
</evidence>
<dbReference type="AlphaFoldDB" id="W6MPL6"/>
<sequence length="412" mass="45703">MEFDIPALVIDAGSTSVKAGLTVDESPSIVIPSLYSRSSTTEGDYHFGDSIDQYPENEVLTTHENGIVYNWDAVAAQWEYIYSELAQDPKELPLVVTENSWASKKPKSKVYEVAFENLEVPVFSLLRSQLCTSYSIGRPTSLVIELGGATTSVTPIHNGKVLSKGVHHTKFAGDFLNLFALESLRAKSARGQDADFENSLLPRKFQNRTTPISDSFKAYQVNKTLTEMKASILAISPYPITADQFTMPNSLHTIEIPHRDFELPTGELLPNFGIGQFKLSEPLFQPAPYAGAFTQAKVVPESLGLTDLVLTSLKKLEANGEVYQELLKSVILTGGSTYVPGLEQRLINDLVRFLPNFSINTYCNPDLLDRNFSAWHGAVILGTRPQPDFENLYISKHDYEEIGEDGLLERSK</sequence>
<dbReference type="RefSeq" id="XP_022459073.1">
    <property type="nucleotide sequence ID" value="XM_022603360.1"/>
</dbReference>
<dbReference type="GeneID" id="34520461"/>
<dbReference type="InterPro" id="IPR004000">
    <property type="entry name" value="Actin"/>
</dbReference>
<evidence type="ECO:0000256" key="1">
    <source>
        <dbReference type="RuleBase" id="RU000487"/>
    </source>
</evidence>
<proteinExistence type="inferred from homology"/>
<dbReference type="OrthoDB" id="5132116at2759"/>
<dbReference type="SMART" id="SM00268">
    <property type="entry name" value="ACTIN"/>
    <property type="match status" value="1"/>
</dbReference>
<comment type="similarity">
    <text evidence="1">Belongs to the actin family.</text>
</comment>
<evidence type="ECO:0000313" key="2">
    <source>
        <dbReference type="EMBL" id="CDK27077.1"/>
    </source>
</evidence>
<dbReference type="SUPFAM" id="SSF53067">
    <property type="entry name" value="Actin-like ATPase domain"/>
    <property type="match status" value="2"/>
</dbReference>
<organism evidence="2 3">
    <name type="scientific">Kuraishia capsulata CBS 1993</name>
    <dbReference type="NCBI Taxonomy" id="1382522"/>
    <lineage>
        <taxon>Eukaryota</taxon>
        <taxon>Fungi</taxon>
        <taxon>Dikarya</taxon>
        <taxon>Ascomycota</taxon>
        <taxon>Saccharomycotina</taxon>
        <taxon>Pichiomycetes</taxon>
        <taxon>Pichiales</taxon>
        <taxon>Pichiaceae</taxon>
        <taxon>Kuraishia</taxon>
    </lineage>
</organism>
<dbReference type="Pfam" id="PF00022">
    <property type="entry name" value="Actin"/>
    <property type="match status" value="1"/>
</dbReference>
<dbReference type="PANTHER" id="PTHR11937">
    <property type="entry name" value="ACTIN"/>
    <property type="match status" value="1"/>
</dbReference>
<dbReference type="EMBL" id="HG793127">
    <property type="protein sequence ID" value="CDK27077.1"/>
    <property type="molecule type" value="Genomic_DNA"/>
</dbReference>